<dbReference type="Pfam" id="PF02671">
    <property type="entry name" value="PAH"/>
    <property type="match status" value="3"/>
</dbReference>
<feature type="compositionally biased region" description="Basic and acidic residues" evidence="6">
    <location>
        <begin position="892"/>
        <end position="913"/>
    </location>
</feature>
<evidence type="ECO:0000256" key="6">
    <source>
        <dbReference type="SAM" id="MobiDB-lite"/>
    </source>
</evidence>
<feature type="compositionally biased region" description="Polar residues" evidence="6">
    <location>
        <begin position="1869"/>
        <end position="1879"/>
    </location>
</feature>
<evidence type="ECO:0000256" key="2">
    <source>
        <dbReference type="ARBA" id="ARBA00022491"/>
    </source>
</evidence>
<feature type="region of interest" description="Disordered" evidence="6">
    <location>
        <begin position="352"/>
        <end position="420"/>
    </location>
</feature>
<feature type="compositionally biased region" description="Low complexity" evidence="6">
    <location>
        <begin position="1"/>
        <end position="14"/>
    </location>
</feature>
<evidence type="ECO:0000256" key="7">
    <source>
        <dbReference type="SAM" id="Phobius"/>
    </source>
</evidence>
<dbReference type="FunFam" id="1.20.1160.11:FF:000001">
    <property type="entry name" value="Paired amphipathic helix protein Sin3"/>
    <property type="match status" value="1"/>
</dbReference>
<dbReference type="GO" id="GO:0010628">
    <property type="term" value="P:positive regulation of gene expression"/>
    <property type="evidence" value="ECO:0007669"/>
    <property type="project" value="UniProtKB-ARBA"/>
</dbReference>
<proteinExistence type="predicted"/>
<evidence type="ECO:0000313" key="9">
    <source>
        <dbReference type="EMBL" id="KAK7058513.1"/>
    </source>
</evidence>
<feature type="compositionally biased region" description="Basic and acidic residues" evidence="6">
    <location>
        <begin position="1826"/>
        <end position="1859"/>
    </location>
</feature>
<feature type="domain" description="Histone deacetylase interacting" evidence="8">
    <location>
        <begin position="555"/>
        <end position="656"/>
    </location>
</feature>
<feature type="compositionally biased region" description="Polar residues" evidence="6">
    <location>
        <begin position="1542"/>
        <end position="1555"/>
    </location>
</feature>
<dbReference type="InterPro" id="IPR003822">
    <property type="entry name" value="PAH"/>
</dbReference>
<dbReference type="EMBL" id="JAYKXP010000005">
    <property type="protein sequence ID" value="KAK7058513.1"/>
    <property type="molecule type" value="Genomic_DNA"/>
</dbReference>
<dbReference type="InterPro" id="IPR039774">
    <property type="entry name" value="Sin3-like"/>
</dbReference>
<dbReference type="GO" id="GO:0000122">
    <property type="term" value="P:negative regulation of transcription by RNA polymerase II"/>
    <property type="evidence" value="ECO:0007669"/>
    <property type="project" value="TreeGrafter"/>
</dbReference>
<feature type="compositionally biased region" description="Polar residues" evidence="6">
    <location>
        <begin position="27"/>
        <end position="49"/>
    </location>
</feature>
<comment type="subcellular location">
    <subcellularLocation>
        <location evidence="1 5">Nucleus</location>
    </subcellularLocation>
</comment>
<dbReference type="Pfam" id="PF08295">
    <property type="entry name" value="Sin3_corepress"/>
    <property type="match status" value="1"/>
</dbReference>
<feature type="region of interest" description="Disordered" evidence="6">
    <location>
        <begin position="864"/>
        <end position="952"/>
    </location>
</feature>
<feature type="compositionally biased region" description="Polar residues" evidence="6">
    <location>
        <begin position="1683"/>
        <end position="1692"/>
    </location>
</feature>
<feature type="region of interest" description="Disordered" evidence="6">
    <location>
        <begin position="1"/>
        <end position="75"/>
    </location>
</feature>
<organism evidence="9 10">
    <name type="scientific">Paramarasmius palmivorus</name>
    <dbReference type="NCBI Taxonomy" id="297713"/>
    <lineage>
        <taxon>Eukaryota</taxon>
        <taxon>Fungi</taxon>
        <taxon>Dikarya</taxon>
        <taxon>Basidiomycota</taxon>
        <taxon>Agaricomycotina</taxon>
        <taxon>Agaricomycetes</taxon>
        <taxon>Agaricomycetidae</taxon>
        <taxon>Agaricales</taxon>
        <taxon>Marasmiineae</taxon>
        <taxon>Marasmiaceae</taxon>
        <taxon>Paramarasmius</taxon>
    </lineage>
</organism>
<feature type="compositionally biased region" description="Polar residues" evidence="6">
    <location>
        <begin position="1518"/>
        <end position="1527"/>
    </location>
</feature>
<dbReference type="SUPFAM" id="SSF47762">
    <property type="entry name" value="PAH2 domain"/>
    <property type="match status" value="3"/>
</dbReference>
<keyword evidence="10" id="KW-1185">Reference proteome</keyword>
<feature type="compositionally biased region" description="Low complexity" evidence="6">
    <location>
        <begin position="1640"/>
        <end position="1649"/>
    </location>
</feature>
<gene>
    <name evidence="9" type="ORF">VNI00_002147</name>
</gene>
<dbReference type="InterPro" id="IPR036600">
    <property type="entry name" value="PAH_sf"/>
</dbReference>
<dbReference type="PROSITE" id="PS51477">
    <property type="entry name" value="PAH"/>
    <property type="match status" value="2"/>
</dbReference>
<evidence type="ECO:0000256" key="3">
    <source>
        <dbReference type="ARBA" id="ARBA00022737"/>
    </source>
</evidence>
<dbReference type="InterPro" id="IPR013194">
    <property type="entry name" value="HDAC_interact_dom"/>
</dbReference>
<evidence type="ECO:0000259" key="8">
    <source>
        <dbReference type="SMART" id="SM00761"/>
    </source>
</evidence>
<comment type="caution">
    <text evidence="9">The sequence shown here is derived from an EMBL/GenBank/DDBJ whole genome shotgun (WGS) entry which is preliminary data.</text>
</comment>
<dbReference type="Gene3D" id="1.20.1160.11">
    <property type="entry name" value="Paired amphipathic helix"/>
    <property type="match status" value="3"/>
</dbReference>
<dbReference type="PANTHER" id="PTHR12346:SF0">
    <property type="entry name" value="SIN3A, ISOFORM G"/>
    <property type="match status" value="1"/>
</dbReference>
<protein>
    <recommendedName>
        <fullName evidence="8">Histone deacetylase interacting domain-containing protein</fullName>
    </recommendedName>
</protein>
<feature type="compositionally biased region" description="Low complexity" evidence="6">
    <location>
        <begin position="915"/>
        <end position="931"/>
    </location>
</feature>
<sequence>MIKSPPSKPKLPTSAYQTREESPFARPSSSSHLPSGTPKTMSRTPNTSTPVPPAAEMIPNPGGTHQRSPDAGRPLNVTDALSYLDAVKNQFQDKPQVYNQFLDIMKDFKSQQIDTPGVIQRVSKLFHGNPPLIQGFNTFLPAGYRIDISSDPMDPNTIIVTTPMGITTQTTMNIGHIPSRNNAIQRDIPGLGPNLAQPFPYSGVQTPNTLPPLSGLGSRSLTPQQSFQIPHHIQPPYETFSPGLQNPQATAAASFLGNLSNKNPEPTQSQEEFNHAIHYLNKIKSRYSEDQNTYKQFLDILQTYQKEQRQLHDSSVYAQVQTLFKDAPDLLAEFKDFLPEVAPNFAGIPQQSLGNSAPWSQGGDISAPGSPPKKGMQVPKRKKRPEKETTPVPPPAKVVTAPTRQMKKPKHHHKGEPGSPTFSPYPVAAQIPPEHTAIPPTISSLSVQSHAQASLSNFNGISANPTDRLLFFDRAKKSLENREIYEEFLKLLSLYSKEIIDAKTLLDCTGAFFDGDLLDEFKDLVGWDPTQDNVENGPPGSIRTGPPEALQAQPVDDGQGPSYRRLPFSEVRLACSGRDELCRSVLNDVWVSHPTWASEDAGFLTHKKNSFEEALHKSEEERHEYHVHLEALSRTIAILEPLCMRIEEMSPEDRAAFKLKPDFGGSGRCIYHRIIKKVYGRDTGLEIIQAMQDIPGVAVPVVLTRLKQKDEEWRRAHREWSRTWREVDSKNFYKSLDHQGISFKANDKKNITAKHFVADIEAIRKKQLKEQEKRGKAAVAQGSVGYQLEYEFSDTAVIQDCLKLIYSFLDRSQVQYTSLERRTVEKFLRVFIPIVFSHPVTAELNVACDPHDGMVVDDDTEANGHLEANKSGRRSTGSASGNPQTNGVAAVDLRRKLLRTAKEKASGRDDKGSRRGSAPASAGGSRAPSPSLERHRSPNVPASRQDEEPEKPDDLWIRESSNQDAAGHHPGEHDGRKTFFVNTTFYTLLRLIQLLYFRLSMCKEVGQQLAAEKHSHLLANPVAVELGLDDPNGPATVLAQTFEGNTDANVVYIYLLDACEKAFAGEMDQSTFEEHMRWFFGNKAFHLFTLDKLITALVKQVQTIISDAKCQELWSLLQSASSSEVLTNQDFIRYRREAERHVGQDDHLYRVQWARDAKTIRIHLMRAEDASVDGDASSVGRWREYVDTYVMRHPTEWIGELSGERTERPGIFLKRTRNDTMVGATIEGNLSIRISLPSYKIVYDRGSEEVIYREVDKDLEGRIREEAEGRKRRFRMQFATVVADSSAASAAPAPLPLPFLYPGLDNHQQAHEDEDLLASQSQAKLQRRFQQRRNRFPEKYEQGTDGRWRRVEKYTLYGSTMCTNCGTAGIPPINDVASPPSTSSQPPISTSTTSAVASPTCDSGDTFEDCLPAGWRPLDRRDRTGIILAISLVLAFFICFFIIGCLLWRKSMRKMRDVEQRRQRKRARRAQEEDAEQMLEKQAKSKKKIWARATARWKANAHYTAWKRRGKRRAYNASDISSPTPSQFPVDEDARRTPLASRLSSPAVSRRTSINVSRSPSPTSVRRRSITVEPSDRPLTPPPPPSRPPTPPLASPPAYHQRNRSHSELPSVSASGSSYALASKSVSDNLSTRPTTAQTSQPSFQRSSSPSPPPLDHPDHHIPYSHSVIGGHIATDDKAILQRLTQQASAPTEGTLEDPAHSRASISAPVWEDEDPADFGEENCPGEPSSSARAPEFPHTPSRHPLFPPLPSSVPTSEKGKMAQYYEYEYTFEDEGSGPSAPPSFDYTHGPRPSAPPIAAEVDEDEDALEYVDEPSAPPLPESPYDESHHDGPSAPEDNSRDENDEHSDHRHDSRRDSQLGRLGLDFGSPSSTSLSRDNTLPLYHP</sequence>
<feature type="compositionally biased region" description="Polar residues" evidence="6">
    <location>
        <begin position="1608"/>
        <end position="1639"/>
    </location>
</feature>
<keyword evidence="7" id="KW-0472">Membrane</keyword>
<dbReference type="FunFam" id="1.20.1160.11:FF:000003">
    <property type="entry name" value="Paired amphipathic helix SIN3-like protein"/>
    <property type="match status" value="1"/>
</dbReference>
<evidence type="ECO:0000256" key="1">
    <source>
        <dbReference type="ARBA" id="ARBA00004123"/>
    </source>
</evidence>
<evidence type="ECO:0000256" key="4">
    <source>
        <dbReference type="ARBA" id="ARBA00023242"/>
    </source>
</evidence>
<keyword evidence="3" id="KW-0677">Repeat</keyword>
<keyword evidence="7" id="KW-0812">Transmembrane</keyword>
<name>A0AAW0E2Q5_9AGAR</name>
<keyword evidence="7" id="KW-1133">Transmembrane helix</keyword>
<dbReference type="SMART" id="SM00761">
    <property type="entry name" value="HDAC_interact"/>
    <property type="match status" value="1"/>
</dbReference>
<feature type="transmembrane region" description="Helical" evidence="7">
    <location>
        <begin position="1426"/>
        <end position="1448"/>
    </location>
</feature>
<dbReference type="PANTHER" id="PTHR12346">
    <property type="entry name" value="SIN3B-RELATED"/>
    <property type="match status" value="1"/>
</dbReference>
<dbReference type="GO" id="GO:0033698">
    <property type="term" value="C:Rpd3L complex"/>
    <property type="evidence" value="ECO:0007669"/>
    <property type="project" value="UniProtKB-ARBA"/>
</dbReference>
<dbReference type="Pfam" id="PF16879">
    <property type="entry name" value="Sin3a_C"/>
    <property type="match status" value="1"/>
</dbReference>
<feature type="region of interest" description="Disordered" evidence="6">
    <location>
        <begin position="1467"/>
        <end position="1487"/>
    </location>
</feature>
<feature type="region of interest" description="Disordered" evidence="6">
    <location>
        <begin position="1512"/>
        <end position="1886"/>
    </location>
</feature>
<dbReference type="GO" id="GO:0003714">
    <property type="term" value="F:transcription corepressor activity"/>
    <property type="evidence" value="ECO:0007669"/>
    <property type="project" value="InterPro"/>
</dbReference>
<dbReference type="Proteomes" id="UP001383192">
    <property type="component" value="Unassembled WGS sequence"/>
</dbReference>
<feature type="region of interest" description="Disordered" evidence="6">
    <location>
        <begin position="1378"/>
        <end position="1400"/>
    </location>
</feature>
<accession>A0AAW0E2Q5</accession>
<dbReference type="InterPro" id="IPR031693">
    <property type="entry name" value="Sin3_C"/>
</dbReference>
<evidence type="ECO:0000313" key="10">
    <source>
        <dbReference type="Proteomes" id="UP001383192"/>
    </source>
</evidence>
<keyword evidence="4 5" id="KW-0539">Nucleus</keyword>
<evidence type="ECO:0000256" key="5">
    <source>
        <dbReference type="PROSITE-ProRule" id="PRU00810"/>
    </source>
</evidence>
<feature type="compositionally biased region" description="Pro residues" evidence="6">
    <location>
        <begin position="1579"/>
        <end position="1595"/>
    </location>
</feature>
<reference evidence="9 10" key="1">
    <citation type="submission" date="2024-01" db="EMBL/GenBank/DDBJ databases">
        <title>A draft genome for a cacao thread blight-causing isolate of Paramarasmius palmivorus.</title>
        <authorList>
            <person name="Baruah I.K."/>
            <person name="Bukari Y."/>
            <person name="Amoako-Attah I."/>
            <person name="Meinhardt L.W."/>
            <person name="Bailey B.A."/>
            <person name="Cohen S.P."/>
        </authorList>
    </citation>
    <scope>NUCLEOTIDE SEQUENCE [LARGE SCALE GENOMIC DNA]</scope>
    <source>
        <strain evidence="9 10">GH-12</strain>
    </source>
</reference>
<feature type="compositionally biased region" description="Acidic residues" evidence="6">
    <location>
        <begin position="1711"/>
        <end position="1721"/>
    </location>
</feature>
<feature type="compositionally biased region" description="Polar residues" evidence="6">
    <location>
        <begin position="874"/>
        <end position="887"/>
    </location>
</feature>
<feature type="compositionally biased region" description="Basic residues" evidence="6">
    <location>
        <begin position="405"/>
        <end position="414"/>
    </location>
</feature>
<feature type="compositionally biased region" description="Acidic residues" evidence="6">
    <location>
        <begin position="1801"/>
        <end position="1813"/>
    </location>
</feature>
<keyword evidence="2" id="KW-0678">Repressor</keyword>